<evidence type="ECO:0000256" key="2">
    <source>
        <dbReference type="ARBA" id="ARBA00004370"/>
    </source>
</evidence>
<dbReference type="InterPro" id="IPR036097">
    <property type="entry name" value="HisK_dim/P_sf"/>
</dbReference>
<sequence length="467" mass="50445">MTSLGKFFRTTAFKLAVIYLGVLTIASGVLLVYIAQETASAMRDQIVETVDAEISGLAEQYRAGGIRRLVGVVDALSRRPGASLYLVTDFAGNALAGNIQGISADAMAGANGQLQRIDYSRIDDNARLEALVRVFEIKGGFRVLVGRDLAEQQFFRVVLAESLRYWLVILVILGFVTWIFVSRRVLKRIDAMSATGRRIINGDLSERLPVDGSGDEFDRLATGLNAMLEKIEALLYGLKDVSDNIAHDLKTPLTRMRNRLEGALREGADHDKAVYRSTLESAIEDCDHLIRTFDALLRIARVEAGSSDAEMTTIDLKELTGEIAELYEPLAEHEGSTLSLGEVQPLTAKGNRELLAQALVNLVENALKYGKDPATGSAKVAIAVRREGDTAVLSVSDTGAGIAETDRERAARRFVRLEASRSEPGSGLGLSLVQAVARLHGGSLELGDAAPGLRAELRLPVEEAGAN</sequence>
<proteinExistence type="predicted"/>
<keyword evidence="9" id="KW-0902">Two-component regulatory system</keyword>
<keyword evidence="5" id="KW-0808">Transferase</keyword>
<gene>
    <name evidence="14" type="ORF">H2509_04510</name>
</gene>
<feature type="domain" description="HAMP" evidence="13">
    <location>
        <begin position="183"/>
        <end position="236"/>
    </location>
</feature>
<dbReference type="GO" id="GO:0005886">
    <property type="term" value="C:plasma membrane"/>
    <property type="evidence" value="ECO:0007669"/>
    <property type="project" value="TreeGrafter"/>
</dbReference>
<dbReference type="AlphaFoldDB" id="A0A839AB18"/>
<evidence type="ECO:0000256" key="9">
    <source>
        <dbReference type="ARBA" id="ARBA00023012"/>
    </source>
</evidence>
<keyword evidence="7" id="KW-0418">Kinase</keyword>
<keyword evidence="6 11" id="KW-0812">Transmembrane</keyword>
<comment type="caution">
    <text evidence="14">The sequence shown here is derived from an EMBL/GenBank/DDBJ whole genome shotgun (WGS) entry which is preliminary data.</text>
</comment>
<evidence type="ECO:0000256" key="10">
    <source>
        <dbReference type="ARBA" id="ARBA00023136"/>
    </source>
</evidence>
<dbReference type="SUPFAM" id="SSF158472">
    <property type="entry name" value="HAMP domain-like"/>
    <property type="match status" value="1"/>
</dbReference>
<name>A0A839AB18_9HYPH</name>
<dbReference type="CDD" id="cd00082">
    <property type="entry name" value="HisKA"/>
    <property type="match status" value="1"/>
</dbReference>
<evidence type="ECO:0000256" key="1">
    <source>
        <dbReference type="ARBA" id="ARBA00000085"/>
    </source>
</evidence>
<dbReference type="Gene3D" id="3.30.565.10">
    <property type="entry name" value="Histidine kinase-like ATPase, C-terminal domain"/>
    <property type="match status" value="1"/>
</dbReference>
<comment type="catalytic activity">
    <reaction evidence="1">
        <text>ATP + protein L-histidine = ADP + protein N-phospho-L-histidine.</text>
        <dbReference type="EC" id="2.7.13.3"/>
    </reaction>
</comment>
<dbReference type="EMBL" id="JACFXV010000043">
    <property type="protein sequence ID" value="MBA5776386.1"/>
    <property type="molecule type" value="Genomic_DNA"/>
</dbReference>
<dbReference type="GO" id="GO:0000155">
    <property type="term" value="F:phosphorelay sensor kinase activity"/>
    <property type="evidence" value="ECO:0007669"/>
    <property type="project" value="InterPro"/>
</dbReference>
<evidence type="ECO:0000256" key="4">
    <source>
        <dbReference type="ARBA" id="ARBA00022553"/>
    </source>
</evidence>
<dbReference type="InterPro" id="IPR050428">
    <property type="entry name" value="TCS_sensor_his_kinase"/>
</dbReference>
<dbReference type="SMART" id="SM00388">
    <property type="entry name" value="HisKA"/>
    <property type="match status" value="1"/>
</dbReference>
<comment type="subcellular location">
    <subcellularLocation>
        <location evidence="2">Membrane</location>
    </subcellularLocation>
</comment>
<dbReference type="SMART" id="SM00304">
    <property type="entry name" value="HAMP"/>
    <property type="match status" value="1"/>
</dbReference>
<feature type="domain" description="Histidine kinase" evidence="12">
    <location>
        <begin position="244"/>
        <end position="463"/>
    </location>
</feature>
<dbReference type="PRINTS" id="PR00344">
    <property type="entry name" value="BCTRLSENSOR"/>
</dbReference>
<dbReference type="PANTHER" id="PTHR45436">
    <property type="entry name" value="SENSOR HISTIDINE KINASE YKOH"/>
    <property type="match status" value="1"/>
</dbReference>
<dbReference type="PANTHER" id="PTHR45436:SF8">
    <property type="entry name" value="HISTIDINE KINASE"/>
    <property type="match status" value="1"/>
</dbReference>
<evidence type="ECO:0000259" key="12">
    <source>
        <dbReference type="PROSITE" id="PS50109"/>
    </source>
</evidence>
<keyword evidence="15" id="KW-1185">Reference proteome</keyword>
<keyword evidence="4" id="KW-0597">Phosphoprotein</keyword>
<evidence type="ECO:0000256" key="11">
    <source>
        <dbReference type="SAM" id="Phobius"/>
    </source>
</evidence>
<dbReference type="Proteomes" id="UP000541109">
    <property type="component" value="Unassembled WGS sequence"/>
</dbReference>
<dbReference type="InterPro" id="IPR005467">
    <property type="entry name" value="His_kinase_dom"/>
</dbReference>
<feature type="transmembrane region" description="Helical" evidence="11">
    <location>
        <begin position="12"/>
        <end position="35"/>
    </location>
</feature>
<dbReference type="Pfam" id="PF00512">
    <property type="entry name" value="HisKA"/>
    <property type="match status" value="1"/>
</dbReference>
<dbReference type="Pfam" id="PF00672">
    <property type="entry name" value="HAMP"/>
    <property type="match status" value="1"/>
</dbReference>
<evidence type="ECO:0000256" key="6">
    <source>
        <dbReference type="ARBA" id="ARBA00022692"/>
    </source>
</evidence>
<dbReference type="InterPro" id="IPR036890">
    <property type="entry name" value="HATPase_C_sf"/>
</dbReference>
<dbReference type="CDD" id="cd06225">
    <property type="entry name" value="HAMP"/>
    <property type="match status" value="1"/>
</dbReference>
<evidence type="ECO:0000256" key="7">
    <source>
        <dbReference type="ARBA" id="ARBA00022777"/>
    </source>
</evidence>
<protein>
    <recommendedName>
        <fullName evidence="3">histidine kinase</fullName>
        <ecNumber evidence="3">2.7.13.3</ecNumber>
    </recommendedName>
</protein>
<keyword evidence="8 11" id="KW-1133">Transmembrane helix</keyword>
<evidence type="ECO:0000256" key="3">
    <source>
        <dbReference type="ARBA" id="ARBA00012438"/>
    </source>
</evidence>
<reference evidence="14 15" key="1">
    <citation type="submission" date="2020-07" db="EMBL/GenBank/DDBJ databases">
        <title>Stappia sp., F7233, whole genome shotgun sequencing project.</title>
        <authorList>
            <person name="Jiang S."/>
            <person name="Liu Z.W."/>
            <person name="Du Z.J."/>
        </authorList>
    </citation>
    <scope>NUCLEOTIDE SEQUENCE [LARGE SCALE GENOMIC DNA]</scope>
    <source>
        <strain evidence="14 15">F7233</strain>
    </source>
</reference>
<evidence type="ECO:0000256" key="5">
    <source>
        <dbReference type="ARBA" id="ARBA00022679"/>
    </source>
</evidence>
<keyword evidence="10 11" id="KW-0472">Membrane</keyword>
<dbReference type="EC" id="2.7.13.3" evidence="3"/>
<dbReference type="InterPro" id="IPR003661">
    <property type="entry name" value="HisK_dim/P_dom"/>
</dbReference>
<dbReference type="PROSITE" id="PS50885">
    <property type="entry name" value="HAMP"/>
    <property type="match status" value="1"/>
</dbReference>
<evidence type="ECO:0000313" key="15">
    <source>
        <dbReference type="Proteomes" id="UP000541109"/>
    </source>
</evidence>
<dbReference type="SUPFAM" id="SSF55874">
    <property type="entry name" value="ATPase domain of HSP90 chaperone/DNA topoisomerase II/histidine kinase"/>
    <property type="match status" value="1"/>
</dbReference>
<feature type="transmembrane region" description="Helical" evidence="11">
    <location>
        <begin position="163"/>
        <end position="181"/>
    </location>
</feature>
<organism evidence="14 15">
    <name type="scientific">Stappia albiluteola</name>
    <dbReference type="NCBI Taxonomy" id="2758565"/>
    <lineage>
        <taxon>Bacteria</taxon>
        <taxon>Pseudomonadati</taxon>
        <taxon>Pseudomonadota</taxon>
        <taxon>Alphaproteobacteria</taxon>
        <taxon>Hyphomicrobiales</taxon>
        <taxon>Stappiaceae</taxon>
        <taxon>Stappia</taxon>
    </lineage>
</organism>
<accession>A0A839AB18</accession>
<dbReference type="InterPro" id="IPR003660">
    <property type="entry name" value="HAMP_dom"/>
</dbReference>
<dbReference type="RefSeq" id="WP_182162748.1">
    <property type="nucleotide sequence ID" value="NZ_JACFXV010000043.1"/>
</dbReference>
<dbReference type="InterPro" id="IPR003594">
    <property type="entry name" value="HATPase_dom"/>
</dbReference>
<dbReference type="PROSITE" id="PS50109">
    <property type="entry name" value="HIS_KIN"/>
    <property type="match status" value="1"/>
</dbReference>
<dbReference type="Gene3D" id="6.10.340.10">
    <property type="match status" value="1"/>
</dbReference>
<dbReference type="InterPro" id="IPR004358">
    <property type="entry name" value="Sig_transdc_His_kin-like_C"/>
</dbReference>
<dbReference type="SMART" id="SM00387">
    <property type="entry name" value="HATPase_c"/>
    <property type="match status" value="1"/>
</dbReference>
<dbReference type="Pfam" id="PF02518">
    <property type="entry name" value="HATPase_c"/>
    <property type="match status" value="1"/>
</dbReference>
<evidence type="ECO:0000313" key="14">
    <source>
        <dbReference type="EMBL" id="MBA5776386.1"/>
    </source>
</evidence>
<evidence type="ECO:0000259" key="13">
    <source>
        <dbReference type="PROSITE" id="PS50885"/>
    </source>
</evidence>
<dbReference type="SUPFAM" id="SSF47384">
    <property type="entry name" value="Homodimeric domain of signal transducing histidine kinase"/>
    <property type="match status" value="1"/>
</dbReference>
<evidence type="ECO:0000256" key="8">
    <source>
        <dbReference type="ARBA" id="ARBA00022989"/>
    </source>
</evidence>
<dbReference type="Gene3D" id="1.10.287.130">
    <property type="match status" value="1"/>
</dbReference>